<accession>A0A343J9Z8</accession>
<keyword evidence="2" id="KW-1185">Reference proteome</keyword>
<dbReference type="KEGG" id="cia:BEN51_02300"/>
<dbReference type="EMBL" id="CP016786">
    <property type="protein sequence ID" value="ASW42356.1"/>
    <property type="molecule type" value="Genomic_DNA"/>
</dbReference>
<protein>
    <submittedName>
        <fullName evidence="1">Uncharacterized protein</fullName>
    </submittedName>
</protein>
<proteinExistence type="predicted"/>
<organism evidence="1 2">
    <name type="scientific">Clostridium isatidis</name>
    <dbReference type="NCBI Taxonomy" id="182773"/>
    <lineage>
        <taxon>Bacteria</taxon>
        <taxon>Bacillati</taxon>
        <taxon>Bacillota</taxon>
        <taxon>Clostridia</taxon>
        <taxon>Eubacteriales</taxon>
        <taxon>Clostridiaceae</taxon>
        <taxon>Clostridium</taxon>
    </lineage>
</organism>
<gene>
    <name evidence="1" type="ORF">BEN51_02300</name>
</gene>
<evidence type="ECO:0000313" key="2">
    <source>
        <dbReference type="Proteomes" id="UP000264883"/>
    </source>
</evidence>
<dbReference type="AlphaFoldDB" id="A0A343J9Z8"/>
<sequence length="63" mass="6682">MIKSINTTIDDEKMDLFVCELEERDEMICILKACAANAEFCLGQACGAACIGITICVAGAHLG</sequence>
<dbReference type="Proteomes" id="UP000264883">
    <property type="component" value="Chromosome"/>
</dbReference>
<name>A0A343J9Z8_9CLOT</name>
<evidence type="ECO:0000313" key="1">
    <source>
        <dbReference type="EMBL" id="ASW42356.1"/>
    </source>
</evidence>
<reference evidence="1 2" key="1">
    <citation type="submission" date="2016-08" db="EMBL/GenBank/DDBJ databases">
        <title>Complete Genome Sequence Of The Indigo Reducing Clostridium isatidis DSM15098.</title>
        <authorList>
            <person name="Little G.T."/>
            <person name="Minton N.P."/>
        </authorList>
    </citation>
    <scope>NUCLEOTIDE SEQUENCE [LARGE SCALE GENOMIC DNA]</scope>
    <source>
        <strain evidence="1 2">DSM 15098</strain>
    </source>
</reference>